<dbReference type="SUPFAM" id="SSF52540">
    <property type="entry name" value="P-loop containing nucleoside triphosphate hydrolases"/>
    <property type="match status" value="1"/>
</dbReference>
<comment type="caution">
    <text evidence="3">The sequence shown here is derived from an EMBL/GenBank/DDBJ whole genome shotgun (WGS) entry which is preliminary data.</text>
</comment>
<dbReference type="STRING" id="1802440.A2569_02905"/>
<proteinExistence type="predicted"/>
<sequence>MRLKNIELSGFKSFAKKTLLTFDAPITAIVGPNGSGKSNIAEAFRWVLGEQSLKILRGKRGEDLIFNGSGSAPRMSRASVTLTFDNSGRSLPLSFNEVSISREVHTDGASEYLLNRSKVRLKDIVELLASVGLGSTGHHIISQGEADRILRARPREREAMIEEALSLTVYHLKIAESERKLQKTQENLRQVEALRKEIAPHLKFLGKQMEKMRQAESLRDELTALYRDYLAREESYLRRTAQELAAARTVPAQELRDIEARLKNAETLLSRGGPAESDDEWTFTRLRRELGETGNERAELTRKLGRVEGMIEVRSESEGTEADAASIPLADVRTLVEDIEALIAGSEQKSDFTSIKAALTAIREEVRIFIGQFAGSIKSSKASTLSGLTREKEIMERALGAVLAREEGLRAEADTVRARIAEAESLSREKERETYELKAARSARTQELESLDLKRSTFEISERDFKEMLAEARVLIGREALNYSSEHLNLDTETRAAQEARHKQIDRLKFKLEDLGAGGDDIVKEYREVSERDSFLSRELEDLSASEQSLHQVLRELEEILEREFHEGIEKINAEFQKFFELMFGGGTASIFVIKAKRRARGEEEILEEGQEETGIDISVSLPRKKLRGIHMLSGGERALTSIALLFAISQVNPPPFLILDETDAALDEANSRRYGDMIENLSHYSQLIVITHNRETMSRAGILYGVTMNADSISKLLSIRFDEAVDITK</sequence>
<accession>A0A1G2QIV5</accession>
<evidence type="ECO:0000256" key="1">
    <source>
        <dbReference type="SAM" id="Coils"/>
    </source>
</evidence>
<protein>
    <recommendedName>
        <fullName evidence="2">RecF/RecN/SMC N-terminal domain-containing protein</fullName>
    </recommendedName>
</protein>
<dbReference type="AlphaFoldDB" id="A0A1G2QIV5"/>
<dbReference type="Proteomes" id="UP000177090">
    <property type="component" value="Unassembled WGS sequence"/>
</dbReference>
<reference evidence="3 4" key="1">
    <citation type="journal article" date="2016" name="Nat. Commun.">
        <title>Thousands of microbial genomes shed light on interconnected biogeochemical processes in an aquifer system.</title>
        <authorList>
            <person name="Anantharaman K."/>
            <person name="Brown C.T."/>
            <person name="Hug L.A."/>
            <person name="Sharon I."/>
            <person name="Castelle C.J."/>
            <person name="Probst A.J."/>
            <person name="Thomas B.C."/>
            <person name="Singh A."/>
            <person name="Wilkins M.J."/>
            <person name="Karaoz U."/>
            <person name="Brodie E.L."/>
            <person name="Williams K.H."/>
            <person name="Hubbard S.S."/>
            <person name="Banfield J.F."/>
        </authorList>
    </citation>
    <scope>NUCLEOTIDE SEQUENCE [LARGE SCALE GENOMIC DNA]</scope>
</reference>
<dbReference type="InterPro" id="IPR027417">
    <property type="entry name" value="P-loop_NTPase"/>
</dbReference>
<dbReference type="PANTHER" id="PTHR43977">
    <property type="entry name" value="STRUCTURAL MAINTENANCE OF CHROMOSOMES PROTEIN 3"/>
    <property type="match status" value="1"/>
</dbReference>
<dbReference type="Pfam" id="PF02463">
    <property type="entry name" value="SMC_N"/>
    <property type="match status" value="1"/>
</dbReference>
<gene>
    <name evidence="3" type="ORF">A2569_02905</name>
</gene>
<evidence type="ECO:0000259" key="2">
    <source>
        <dbReference type="Pfam" id="PF02463"/>
    </source>
</evidence>
<keyword evidence="1" id="KW-0175">Coiled coil</keyword>
<feature type="coiled-coil region" evidence="1">
    <location>
        <begin position="167"/>
        <end position="232"/>
    </location>
</feature>
<feature type="coiled-coil region" evidence="1">
    <location>
        <begin position="406"/>
        <end position="443"/>
    </location>
</feature>
<feature type="domain" description="RecF/RecN/SMC N-terminal" evidence="2">
    <location>
        <begin position="3"/>
        <end position="715"/>
    </location>
</feature>
<dbReference type="InterPro" id="IPR003395">
    <property type="entry name" value="RecF/RecN/SMC_N"/>
</dbReference>
<name>A0A1G2QIV5_9BACT</name>
<evidence type="ECO:0000313" key="4">
    <source>
        <dbReference type="Proteomes" id="UP000177090"/>
    </source>
</evidence>
<dbReference type="Gene3D" id="3.40.50.300">
    <property type="entry name" value="P-loop containing nucleotide triphosphate hydrolases"/>
    <property type="match status" value="2"/>
</dbReference>
<organism evidence="3 4">
    <name type="scientific">Candidatus Vogelbacteria bacterium RIFOXYD1_FULL_51_18</name>
    <dbReference type="NCBI Taxonomy" id="1802440"/>
    <lineage>
        <taxon>Bacteria</taxon>
        <taxon>Candidatus Vogeliibacteriota</taxon>
    </lineage>
</organism>
<evidence type="ECO:0000313" key="3">
    <source>
        <dbReference type="EMBL" id="OHA60367.1"/>
    </source>
</evidence>
<dbReference type="EMBL" id="MHTL01000014">
    <property type="protein sequence ID" value="OHA60367.1"/>
    <property type="molecule type" value="Genomic_DNA"/>
</dbReference>